<feature type="transmembrane region" description="Helical" evidence="7">
    <location>
        <begin position="337"/>
        <end position="362"/>
    </location>
</feature>
<dbReference type="SUPFAM" id="SSF103473">
    <property type="entry name" value="MFS general substrate transporter"/>
    <property type="match status" value="1"/>
</dbReference>
<dbReference type="GO" id="GO:0005886">
    <property type="term" value="C:plasma membrane"/>
    <property type="evidence" value="ECO:0007669"/>
    <property type="project" value="UniProtKB-SubCell"/>
</dbReference>
<sequence length="398" mass="43707">MFINKNFTNLLFGRFLINLGDSLYYITIMWMVFDLTNNTLYTGIAGALFLLPEVFSFLYGPVIDRANKKNILVLFSLLQALLLFIILFIYANHLSIYAILLVLPFLAFLSEFTYPIEGTLIPKFVEKKDLTKANSMMSVAANGVELFFNAISGILIAATSIYTILVGNISIFILATIFFSLLKIKGSTKTEKDQGEYTYFSDLKIGLKFVSKREILELMIPFLILNFLLASLTVNLPAISQESFESASSYGILLTASGLGSMVGAIVSDFVSKRVKFGAIVIGTIVLYGAFWLIGLSIGGHFIYLFAFLASISIGVINVIFSVLFQQLPPENMIGRVGTAISSLTTLFMPLGALLGGIVPQLIGSKPYVSGIAIFIMILGVSLVFVKSIRTKSYITEN</sequence>
<keyword evidence="10" id="KW-1185">Reference proteome</keyword>
<evidence type="ECO:0000256" key="5">
    <source>
        <dbReference type="ARBA" id="ARBA00022989"/>
    </source>
</evidence>
<feature type="transmembrane region" description="Helical" evidence="7">
    <location>
        <begin position="368"/>
        <end position="386"/>
    </location>
</feature>
<dbReference type="PANTHER" id="PTHR23513:SF6">
    <property type="entry name" value="MAJOR FACILITATOR SUPERFAMILY ASSOCIATED DOMAIN-CONTAINING PROTEIN"/>
    <property type="match status" value="1"/>
</dbReference>
<feature type="transmembrane region" description="Helical" evidence="7">
    <location>
        <begin position="96"/>
        <end position="114"/>
    </location>
</feature>
<keyword evidence="4 7" id="KW-0812">Transmembrane</keyword>
<evidence type="ECO:0000256" key="2">
    <source>
        <dbReference type="ARBA" id="ARBA00022448"/>
    </source>
</evidence>
<keyword evidence="2" id="KW-0813">Transport</keyword>
<dbReference type="InterPro" id="IPR011701">
    <property type="entry name" value="MFS"/>
</dbReference>
<feature type="transmembrane region" description="Helical" evidence="7">
    <location>
        <begin position="39"/>
        <end position="59"/>
    </location>
</feature>
<keyword evidence="5 7" id="KW-1133">Transmembrane helix</keyword>
<feature type="transmembrane region" description="Helical" evidence="7">
    <location>
        <begin position="277"/>
        <end position="296"/>
    </location>
</feature>
<feature type="transmembrane region" description="Helical" evidence="7">
    <location>
        <begin position="161"/>
        <end position="182"/>
    </location>
</feature>
<evidence type="ECO:0000256" key="7">
    <source>
        <dbReference type="SAM" id="Phobius"/>
    </source>
</evidence>
<feature type="transmembrane region" description="Helical" evidence="7">
    <location>
        <begin position="135"/>
        <end position="155"/>
    </location>
</feature>
<protein>
    <submittedName>
        <fullName evidence="9">Major facilitator superfamily protein</fullName>
    </submittedName>
</protein>
<evidence type="ECO:0000259" key="8">
    <source>
        <dbReference type="PROSITE" id="PS50850"/>
    </source>
</evidence>
<feature type="domain" description="Major facilitator superfamily (MFS) profile" evidence="8">
    <location>
        <begin position="214"/>
        <end position="398"/>
    </location>
</feature>
<feature type="transmembrane region" description="Helical" evidence="7">
    <location>
        <begin position="12"/>
        <end position="33"/>
    </location>
</feature>
<keyword evidence="6 7" id="KW-0472">Membrane</keyword>
<gene>
    <name evidence="9" type="ORF">BT1A1_1875</name>
</gene>
<dbReference type="GeneID" id="92961082"/>
<keyword evidence="3" id="KW-1003">Cell membrane</keyword>
<feature type="transmembrane region" description="Helical" evidence="7">
    <location>
        <begin position="250"/>
        <end position="270"/>
    </location>
</feature>
<name>A0A090IZ32_9BACI</name>
<evidence type="ECO:0000313" key="9">
    <source>
        <dbReference type="EMBL" id="CEE01698.1"/>
    </source>
</evidence>
<dbReference type="RefSeq" id="WP_072012680.1">
    <property type="nucleotide sequence ID" value="NZ_CCRF01000058.1"/>
</dbReference>
<evidence type="ECO:0000313" key="10">
    <source>
        <dbReference type="Proteomes" id="UP000040576"/>
    </source>
</evidence>
<feature type="transmembrane region" description="Helical" evidence="7">
    <location>
        <begin position="218"/>
        <end position="238"/>
    </location>
</feature>
<dbReference type="PANTHER" id="PTHR23513">
    <property type="entry name" value="INTEGRAL MEMBRANE EFFLUX PROTEIN-RELATED"/>
    <property type="match status" value="1"/>
</dbReference>
<evidence type="ECO:0000256" key="1">
    <source>
        <dbReference type="ARBA" id="ARBA00004651"/>
    </source>
</evidence>
<dbReference type="Gene3D" id="1.20.1250.20">
    <property type="entry name" value="MFS general substrate transporter like domains"/>
    <property type="match status" value="1"/>
</dbReference>
<comment type="subcellular location">
    <subcellularLocation>
        <location evidence="1">Cell membrane</location>
        <topology evidence="1">Multi-pass membrane protein</topology>
    </subcellularLocation>
</comment>
<dbReference type="Proteomes" id="UP000040576">
    <property type="component" value="Unassembled WGS sequence"/>
</dbReference>
<feature type="transmembrane region" description="Helical" evidence="7">
    <location>
        <begin position="71"/>
        <end position="90"/>
    </location>
</feature>
<accession>A0A090IZ32</accession>
<dbReference type="AlphaFoldDB" id="A0A090IZ32"/>
<evidence type="ECO:0000256" key="3">
    <source>
        <dbReference type="ARBA" id="ARBA00022475"/>
    </source>
</evidence>
<dbReference type="InterPro" id="IPR036259">
    <property type="entry name" value="MFS_trans_sf"/>
</dbReference>
<reference evidence="9 10" key="1">
    <citation type="submission" date="2014-07" db="EMBL/GenBank/DDBJ databases">
        <authorList>
            <person name="Wibberg Daniel"/>
        </authorList>
    </citation>
    <scope>NUCLEOTIDE SEQUENCE [LARGE SCALE GENOMIC DNA]</scope>
</reference>
<dbReference type="Pfam" id="PF07690">
    <property type="entry name" value="MFS_1"/>
    <property type="match status" value="1"/>
</dbReference>
<dbReference type="PROSITE" id="PS50850">
    <property type="entry name" value="MFS"/>
    <property type="match status" value="1"/>
</dbReference>
<dbReference type="InterPro" id="IPR020846">
    <property type="entry name" value="MFS_dom"/>
</dbReference>
<evidence type="ECO:0000256" key="4">
    <source>
        <dbReference type="ARBA" id="ARBA00022692"/>
    </source>
</evidence>
<feature type="transmembrane region" description="Helical" evidence="7">
    <location>
        <begin position="302"/>
        <end position="325"/>
    </location>
</feature>
<dbReference type="EMBL" id="CCRF01000058">
    <property type="protein sequence ID" value="CEE01698.1"/>
    <property type="molecule type" value="Genomic_DNA"/>
</dbReference>
<organism evidence="9 10">
    <name type="scientific">Caldibacillus thermoamylovorans</name>
    <dbReference type="NCBI Taxonomy" id="35841"/>
    <lineage>
        <taxon>Bacteria</taxon>
        <taxon>Bacillati</taxon>
        <taxon>Bacillota</taxon>
        <taxon>Bacilli</taxon>
        <taxon>Bacillales</taxon>
        <taxon>Bacillaceae</taxon>
        <taxon>Caldibacillus</taxon>
    </lineage>
</organism>
<proteinExistence type="predicted"/>
<dbReference type="GO" id="GO:0022857">
    <property type="term" value="F:transmembrane transporter activity"/>
    <property type="evidence" value="ECO:0007669"/>
    <property type="project" value="InterPro"/>
</dbReference>
<dbReference type="CDD" id="cd06173">
    <property type="entry name" value="MFS_MefA_like"/>
    <property type="match status" value="1"/>
</dbReference>
<evidence type="ECO:0000256" key="6">
    <source>
        <dbReference type="ARBA" id="ARBA00023136"/>
    </source>
</evidence>